<reference evidence="2 3" key="1">
    <citation type="submission" date="2012-08" db="EMBL/GenBank/DDBJ databases">
        <authorList>
            <person name="Doggett N."/>
            <person name="Teshima H."/>
            <person name="Bruce D."/>
            <person name="Detter J.C."/>
            <person name="Johnson S.L."/>
            <person name="Han C."/>
        </authorList>
    </citation>
    <scope>NUCLEOTIDE SEQUENCE [LARGE SCALE GENOMIC DNA]</scope>
    <source>
        <strain evidence="2 3">HD-771</strain>
        <plasmid evidence="2 3">p01</plasmid>
    </source>
</reference>
<dbReference type="Pfam" id="PF01507">
    <property type="entry name" value="PAPS_reduct"/>
    <property type="match status" value="1"/>
</dbReference>
<dbReference type="GO" id="GO:0003824">
    <property type="term" value="F:catalytic activity"/>
    <property type="evidence" value="ECO:0007669"/>
    <property type="project" value="InterPro"/>
</dbReference>
<sequence>MILCYGDNNIMMDIYKEIKEEMKKVYLSRDCCFVGYSGGKDSSAMLTLLWDAIAELPLEQRTNPIHILTSEVGVETPAMTAYISRTLQKIQENANEQNLPFVVHGVKPLMKESYWYKVIGRGVLPPSGNSRLRWCTDSLKVKPMQRKMKEILIASQTTTAVECFDEYDGVLMLAVRNEESARRRHSIQKHEISNDSLFSRHNDMKNILCFNPVKFLTGDEVWMLLLDRGILPFGVDVEEMSIQYGQAMFECGIKTGGKQQGNACGAANSRSGCWTCLMMNGEDKMLTQLISEGYTDYAYLQSWKSFLRSIRNDIRYRNVMNRRSLQTLLRNENKRDSDLFSICNHVEYDYIMFDRTEKGDYAPGGLTVEGRRMLLEYLLYIQQEMNTSLISEEEIEAVLQGWYDTDGIRVYRDELEPIHHACLGELVFKPDCTINEEKTTSPFPVFFVEIDIHLGKQEIFRWMKERQKVTQQSFFFFPSNYSNDSSKLTWNKLTFVVSRFDITEARDAERIIRQWLGMTMYHEKAEAQHKKMLVQLFIHSMKNEQLFNPDELENTKILYTTEFISRLSRLLETEELLSEETNHLFAKILKEMANETFLIA</sequence>
<dbReference type="InterPro" id="IPR014729">
    <property type="entry name" value="Rossmann-like_a/b/a_fold"/>
</dbReference>
<evidence type="ECO:0000259" key="1">
    <source>
        <dbReference type="Pfam" id="PF01507"/>
    </source>
</evidence>
<dbReference type="Gene3D" id="3.40.50.620">
    <property type="entry name" value="HUPs"/>
    <property type="match status" value="1"/>
</dbReference>
<dbReference type="InterPro" id="IPR002500">
    <property type="entry name" value="PAPS_reduct_dom"/>
</dbReference>
<accession>A0A9W3JGQ4</accession>
<dbReference type="InterPro" id="IPR050128">
    <property type="entry name" value="Sulfate_adenylyltrnsfr_sub2"/>
</dbReference>
<protein>
    <recommendedName>
        <fullName evidence="1">Phosphoadenosine phosphosulphate reductase domain-containing protein</fullName>
    </recommendedName>
</protein>
<dbReference type="PANTHER" id="PTHR43196">
    <property type="entry name" value="SULFATE ADENYLYLTRANSFERASE SUBUNIT 2"/>
    <property type="match status" value="1"/>
</dbReference>
<dbReference type="EMBL" id="CP003753">
    <property type="protein sequence ID" value="AFQ19617.1"/>
    <property type="molecule type" value="Genomic_DNA"/>
</dbReference>
<evidence type="ECO:0000313" key="2">
    <source>
        <dbReference type="EMBL" id="AFQ19617.1"/>
    </source>
</evidence>
<evidence type="ECO:0000313" key="3">
    <source>
        <dbReference type="Proteomes" id="UP000005259"/>
    </source>
</evidence>
<dbReference type="PANTHER" id="PTHR43196:SF2">
    <property type="entry name" value="PHOSPHOADENOSINE PHOSPHOSULFATE REDUCTASE"/>
    <property type="match status" value="1"/>
</dbReference>
<dbReference type="KEGG" id="bti:BTG_31403"/>
<keyword evidence="2" id="KW-0614">Plasmid</keyword>
<name>A0A9W3JGQ4_BACTU</name>
<gene>
    <name evidence="2" type="ORF">BTG_31403</name>
</gene>
<organism evidence="2 3">
    <name type="scientific">Bacillus thuringiensis HD-771</name>
    <dbReference type="NCBI Taxonomy" id="1218175"/>
    <lineage>
        <taxon>Bacteria</taxon>
        <taxon>Bacillati</taxon>
        <taxon>Bacillota</taxon>
        <taxon>Bacilli</taxon>
        <taxon>Bacillales</taxon>
        <taxon>Bacillaceae</taxon>
        <taxon>Bacillus</taxon>
        <taxon>Bacillus cereus group</taxon>
    </lineage>
</organism>
<dbReference type="AlphaFoldDB" id="A0A9W3JGQ4"/>
<dbReference type="Proteomes" id="UP000005259">
    <property type="component" value="Plasmid p01"/>
</dbReference>
<proteinExistence type="predicted"/>
<feature type="domain" description="Phosphoadenosine phosphosulphate reductase" evidence="1">
    <location>
        <begin position="33"/>
        <end position="230"/>
    </location>
</feature>
<geneLocation type="plasmid" evidence="2 3">
    <name>p01</name>
</geneLocation>
<dbReference type="SUPFAM" id="SSF52402">
    <property type="entry name" value="Adenine nucleotide alpha hydrolases-like"/>
    <property type="match status" value="1"/>
</dbReference>